<dbReference type="InterPro" id="IPR011051">
    <property type="entry name" value="RmlC_Cupin_sf"/>
</dbReference>
<protein>
    <recommendedName>
        <fullName evidence="2">Cupin type-1 domain-containing protein</fullName>
    </recommendedName>
</protein>
<feature type="domain" description="Cupin type-1" evidence="2">
    <location>
        <begin position="62"/>
        <end position="222"/>
    </location>
</feature>
<evidence type="ECO:0000313" key="3">
    <source>
        <dbReference type="EMBL" id="CAH9094469.1"/>
    </source>
</evidence>
<evidence type="ECO:0000259" key="2">
    <source>
        <dbReference type="SMART" id="SM00835"/>
    </source>
</evidence>
<dbReference type="InterPro" id="IPR050253">
    <property type="entry name" value="Seed_Storage-Functional"/>
</dbReference>
<organism evidence="3 4">
    <name type="scientific">Cuscuta europaea</name>
    <name type="common">European dodder</name>
    <dbReference type="NCBI Taxonomy" id="41803"/>
    <lineage>
        <taxon>Eukaryota</taxon>
        <taxon>Viridiplantae</taxon>
        <taxon>Streptophyta</taxon>
        <taxon>Embryophyta</taxon>
        <taxon>Tracheophyta</taxon>
        <taxon>Spermatophyta</taxon>
        <taxon>Magnoliopsida</taxon>
        <taxon>eudicotyledons</taxon>
        <taxon>Gunneridae</taxon>
        <taxon>Pentapetalae</taxon>
        <taxon>asterids</taxon>
        <taxon>lamiids</taxon>
        <taxon>Solanales</taxon>
        <taxon>Convolvulaceae</taxon>
        <taxon>Cuscuteae</taxon>
        <taxon>Cuscuta</taxon>
        <taxon>Cuscuta subgen. Cuscuta</taxon>
    </lineage>
</organism>
<dbReference type="EMBL" id="CAMAPE010000031">
    <property type="protein sequence ID" value="CAH9094469.1"/>
    <property type="molecule type" value="Genomic_DNA"/>
</dbReference>
<evidence type="ECO:0000256" key="1">
    <source>
        <dbReference type="SAM" id="SignalP"/>
    </source>
</evidence>
<accession>A0A9P0Z9D6</accession>
<dbReference type="PANTHER" id="PTHR31189:SF2">
    <property type="entry name" value="RMLC-LIKE CUPINS SUPERFAMILY PROTEIN"/>
    <property type="match status" value="1"/>
</dbReference>
<sequence length="481" mass="52443">MGKKNQAGMSNLLLALLLVLVAYNCAAAAGAGGGGGGRRGHHQFEAEAVDSEGKDEQQQKLFMLQEEKEVVRTEAGVIKVVSGGSDRLMKSLQKQPLIDIGFITMEPKSLLLPHYLDSTLVLFVRLGDARIGHIYKDELVERDLKAGDIYTIEAGSAFYLVNTAGGQRLRIICSIVRASPTIGSNPFQPFFIGGGKHPASVLAGFDFKTLSTAFNVSGRELGELLGANLSGPILPLSDSQRPANAWSGFLDLKKEERVALLKRAADFEAPVDREGEGWTWLFRKLMSPLMSSNDDATDPYNLYESKPDFSNDYGWSMAVDENDYSPLKLPDVTVYLVNLTAGSMMAPHINPRATEYGVVLRGTGEVQVVFPNGTLAMKAEVKEGDVFLVPRFFPFCQIASLNGPFEFFGFTTSARDNQPQFLVGEGSVMQLLRGRELAKALGLSEKRLGELLDAQSLSTILPSAKAAPRRLEEGEVLRMMI</sequence>
<dbReference type="CDD" id="cd02245">
    <property type="entry name" value="cupin_7S_vicilin-like_C"/>
    <property type="match status" value="1"/>
</dbReference>
<comment type="caution">
    <text evidence="3">The sequence shown here is derived from an EMBL/GenBank/DDBJ whole genome shotgun (WGS) entry which is preliminary data.</text>
</comment>
<dbReference type="AlphaFoldDB" id="A0A9P0Z9D6"/>
<dbReference type="SMART" id="SM00835">
    <property type="entry name" value="Cupin_1"/>
    <property type="match status" value="2"/>
</dbReference>
<name>A0A9P0Z9D6_CUSEU</name>
<proteinExistence type="predicted"/>
<reference evidence="3" key="1">
    <citation type="submission" date="2022-07" db="EMBL/GenBank/DDBJ databases">
        <authorList>
            <person name="Macas J."/>
            <person name="Novak P."/>
            <person name="Neumann P."/>
        </authorList>
    </citation>
    <scope>NUCLEOTIDE SEQUENCE</scope>
</reference>
<dbReference type="InterPro" id="IPR006045">
    <property type="entry name" value="Cupin_1"/>
</dbReference>
<keyword evidence="4" id="KW-1185">Reference proteome</keyword>
<gene>
    <name evidence="3" type="ORF">CEURO_LOCUS12753</name>
</gene>
<dbReference type="SUPFAM" id="SSF51182">
    <property type="entry name" value="RmlC-like cupins"/>
    <property type="match status" value="1"/>
</dbReference>
<feature type="domain" description="Cupin type-1" evidence="2">
    <location>
        <begin position="300"/>
        <end position="449"/>
    </location>
</feature>
<dbReference type="Gene3D" id="2.60.120.10">
    <property type="entry name" value="Jelly Rolls"/>
    <property type="match status" value="2"/>
</dbReference>
<feature type="signal peptide" evidence="1">
    <location>
        <begin position="1"/>
        <end position="27"/>
    </location>
</feature>
<dbReference type="CDD" id="cd02244">
    <property type="entry name" value="cupin_7S_vicilin-like_N"/>
    <property type="match status" value="1"/>
</dbReference>
<keyword evidence="1" id="KW-0732">Signal</keyword>
<dbReference type="InterPro" id="IPR014710">
    <property type="entry name" value="RmlC-like_jellyroll"/>
</dbReference>
<dbReference type="Pfam" id="PF00190">
    <property type="entry name" value="Cupin_1"/>
    <property type="match status" value="1"/>
</dbReference>
<dbReference type="PANTHER" id="PTHR31189">
    <property type="entry name" value="OS03G0336100 PROTEIN-RELATED"/>
    <property type="match status" value="1"/>
</dbReference>
<dbReference type="Proteomes" id="UP001152484">
    <property type="component" value="Unassembled WGS sequence"/>
</dbReference>
<evidence type="ECO:0000313" key="4">
    <source>
        <dbReference type="Proteomes" id="UP001152484"/>
    </source>
</evidence>
<feature type="chain" id="PRO_5040246040" description="Cupin type-1 domain-containing protein" evidence="1">
    <location>
        <begin position="28"/>
        <end position="481"/>
    </location>
</feature>
<dbReference type="OrthoDB" id="2019862at2759"/>